<protein>
    <submittedName>
        <fullName evidence="2">Uncharacterized protein</fullName>
    </submittedName>
</protein>
<reference evidence="2" key="1">
    <citation type="submission" date="2021-02" db="EMBL/GenBank/DDBJ databases">
        <authorList>
            <person name="Nowell W R."/>
        </authorList>
    </citation>
    <scope>NUCLEOTIDE SEQUENCE</scope>
    <source>
        <strain evidence="2">Ploen Becks lab</strain>
    </source>
</reference>
<evidence type="ECO:0000313" key="2">
    <source>
        <dbReference type="EMBL" id="CAF0714500.1"/>
    </source>
</evidence>
<keyword evidence="3" id="KW-1185">Reference proteome</keyword>
<gene>
    <name evidence="2" type="ORF">OXX778_LOCUS1482</name>
</gene>
<proteinExistence type="predicted"/>
<comment type="caution">
    <text evidence="2">The sequence shown here is derived from an EMBL/GenBank/DDBJ whole genome shotgun (WGS) entry which is preliminary data.</text>
</comment>
<dbReference type="EMBL" id="CAJNOC010000095">
    <property type="protein sequence ID" value="CAF0714500.1"/>
    <property type="molecule type" value="Genomic_DNA"/>
</dbReference>
<sequence length="100" mass="11461">MITKYTAQMDEFNKEKEKQLRKEKNLKGFLQLIKNYAIESIQVKLDDNLNVVNENESESNDSDLVNLDMSAFEKTLDSSAIETKLTQGDKESQPQSTLTQ</sequence>
<evidence type="ECO:0000256" key="1">
    <source>
        <dbReference type="SAM" id="MobiDB-lite"/>
    </source>
</evidence>
<evidence type="ECO:0000313" key="3">
    <source>
        <dbReference type="Proteomes" id="UP000663879"/>
    </source>
</evidence>
<name>A0A813M9C6_9BILA</name>
<feature type="region of interest" description="Disordered" evidence="1">
    <location>
        <begin position="80"/>
        <end position="100"/>
    </location>
</feature>
<dbReference type="AlphaFoldDB" id="A0A813M9C6"/>
<organism evidence="2 3">
    <name type="scientific">Brachionus calyciflorus</name>
    <dbReference type="NCBI Taxonomy" id="104777"/>
    <lineage>
        <taxon>Eukaryota</taxon>
        <taxon>Metazoa</taxon>
        <taxon>Spiralia</taxon>
        <taxon>Gnathifera</taxon>
        <taxon>Rotifera</taxon>
        <taxon>Eurotatoria</taxon>
        <taxon>Monogononta</taxon>
        <taxon>Pseudotrocha</taxon>
        <taxon>Ploima</taxon>
        <taxon>Brachionidae</taxon>
        <taxon>Brachionus</taxon>
    </lineage>
</organism>
<accession>A0A813M9C6</accession>
<dbReference type="Proteomes" id="UP000663879">
    <property type="component" value="Unassembled WGS sequence"/>
</dbReference>